<gene>
    <name evidence="1" type="ORF">M9H77_08320</name>
</gene>
<evidence type="ECO:0000313" key="1">
    <source>
        <dbReference type="EMBL" id="KAI5677370.1"/>
    </source>
</evidence>
<sequence>MLISPEQAPVTDSKSADLGKIRKGRNTMKSSACLDSVRITISIDEREKSSEIISILTSEDYPYHRCKIKKKRKENEKKEKPSFPIQYMPKISWRLSSLFSLTASQPKHTALGY</sequence>
<accession>A0ACC0BXL8</accession>
<reference evidence="2" key="1">
    <citation type="journal article" date="2023" name="Nat. Plants">
        <title>Single-cell RNA sequencing provides a high-resolution roadmap for understanding the multicellular compartmentation of specialized metabolism.</title>
        <authorList>
            <person name="Sun S."/>
            <person name="Shen X."/>
            <person name="Li Y."/>
            <person name="Li Y."/>
            <person name="Wang S."/>
            <person name="Li R."/>
            <person name="Zhang H."/>
            <person name="Shen G."/>
            <person name="Guo B."/>
            <person name="Wei J."/>
            <person name="Xu J."/>
            <person name="St-Pierre B."/>
            <person name="Chen S."/>
            <person name="Sun C."/>
        </authorList>
    </citation>
    <scope>NUCLEOTIDE SEQUENCE [LARGE SCALE GENOMIC DNA]</scope>
</reference>
<protein>
    <submittedName>
        <fullName evidence="1">Uncharacterized protein</fullName>
    </submittedName>
</protein>
<dbReference type="EMBL" id="CM044702">
    <property type="protein sequence ID" value="KAI5677370.1"/>
    <property type="molecule type" value="Genomic_DNA"/>
</dbReference>
<comment type="caution">
    <text evidence="1">The sequence shown here is derived from an EMBL/GenBank/DDBJ whole genome shotgun (WGS) entry which is preliminary data.</text>
</comment>
<proteinExistence type="predicted"/>
<organism evidence="1 2">
    <name type="scientific">Catharanthus roseus</name>
    <name type="common">Madagascar periwinkle</name>
    <name type="synonym">Vinca rosea</name>
    <dbReference type="NCBI Taxonomy" id="4058"/>
    <lineage>
        <taxon>Eukaryota</taxon>
        <taxon>Viridiplantae</taxon>
        <taxon>Streptophyta</taxon>
        <taxon>Embryophyta</taxon>
        <taxon>Tracheophyta</taxon>
        <taxon>Spermatophyta</taxon>
        <taxon>Magnoliopsida</taxon>
        <taxon>eudicotyledons</taxon>
        <taxon>Gunneridae</taxon>
        <taxon>Pentapetalae</taxon>
        <taxon>asterids</taxon>
        <taxon>lamiids</taxon>
        <taxon>Gentianales</taxon>
        <taxon>Apocynaceae</taxon>
        <taxon>Rauvolfioideae</taxon>
        <taxon>Vinceae</taxon>
        <taxon>Catharanthinae</taxon>
        <taxon>Catharanthus</taxon>
    </lineage>
</organism>
<dbReference type="Proteomes" id="UP001060085">
    <property type="component" value="Linkage Group LG02"/>
</dbReference>
<evidence type="ECO:0000313" key="2">
    <source>
        <dbReference type="Proteomes" id="UP001060085"/>
    </source>
</evidence>
<keyword evidence="2" id="KW-1185">Reference proteome</keyword>
<name>A0ACC0BXL8_CATRO</name>